<dbReference type="InterPro" id="IPR001173">
    <property type="entry name" value="Glyco_trans_2-like"/>
</dbReference>
<evidence type="ECO:0000313" key="8">
    <source>
        <dbReference type="Proteomes" id="UP000182882"/>
    </source>
</evidence>
<dbReference type="Gene3D" id="3.90.550.10">
    <property type="entry name" value="Spore Coat Polysaccharide Biosynthesis Protein SpsA, Chain A"/>
    <property type="match status" value="1"/>
</dbReference>
<gene>
    <name evidence="7" type="ORF">SAMN05216406_10317</name>
</gene>
<keyword evidence="8" id="KW-1185">Reference proteome</keyword>
<evidence type="ECO:0000259" key="6">
    <source>
        <dbReference type="Pfam" id="PF00535"/>
    </source>
</evidence>
<organism evidence="7 8">
    <name type="scientific">Nitrosomonas ureae</name>
    <dbReference type="NCBI Taxonomy" id="44577"/>
    <lineage>
        <taxon>Bacteria</taxon>
        <taxon>Pseudomonadati</taxon>
        <taxon>Pseudomonadota</taxon>
        <taxon>Betaproteobacteria</taxon>
        <taxon>Nitrosomonadales</taxon>
        <taxon>Nitrosomonadaceae</taxon>
        <taxon>Nitrosomonas</taxon>
    </lineage>
</organism>
<dbReference type="AlphaFoldDB" id="A0A1H2DRJ3"/>
<feature type="domain" description="Glycosyltransferase 2-like" evidence="6">
    <location>
        <begin position="4"/>
        <end position="118"/>
    </location>
</feature>
<protein>
    <submittedName>
        <fullName evidence="7">Glycosyltransferase involved in cell wall bisynthesis</fullName>
    </submittedName>
</protein>
<dbReference type="RefSeq" id="WP_062558711.1">
    <property type="nucleotide sequence ID" value="NZ_CP013341.1"/>
</dbReference>
<dbReference type="GO" id="GO:0016757">
    <property type="term" value="F:glycosyltransferase activity"/>
    <property type="evidence" value="ECO:0007669"/>
    <property type="project" value="UniProtKB-KW"/>
</dbReference>
<evidence type="ECO:0000256" key="4">
    <source>
        <dbReference type="ARBA" id="ARBA00022679"/>
    </source>
</evidence>
<evidence type="ECO:0000256" key="2">
    <source>
        <dbReference type="ARBA" id="ARBA00022475"/>
    </source>
</evidence>
<dbReference type="EMBL" id="FNLN01000003">
    <property type="protein sequence ID" value="SDT84978.1"/>
    <property type="molecule type" value="Genomic_DNA"/>
</dbReference>
<dbReference type="PANTHER" id="PTHR43646">
    <property type="entry name" value="GLYCOSYLTRANSFERASE"/>
    <property type="match status" value="1"/>
</dbReference>
<keyword evidence="2" id="KW-1003">Cell membrane</keyword>
<keyword evidence="5" id="KW-0472">Membrane</keyword>
<proteinExistence type="predicted"/>
<dbReference type="Proteomes" id="UP000182882">
    <property type="component" value="Unassembled WGS sequence"/>
</dbReference>
<name>A0A1H2DRJ3_9PROT</name>
<dbReference type="PANTHER" id="PTHR43646:SF2">
    <property type="entry name" value="GLYCOSYLTRANSFERASE 2-LIKE DOMAIN-CONTAINING PROTEIN"/>
    <property type="match status" value="1"/>
</dbReference>
<reference evidence="8" key="1">
    <citation type="submission" date="2016-10" db="EMBL/GenBank/DDBJ databases">
        <authorList>
            <person name="Varghese N."/>
            <person name="Submissions S."/>
        </authorList>
    </citation>
    <scope>NUCLEOTIDE SEQUENCE [LARGE SCALE GENOMIC DNA]</scope>
    <source>
        <strain evidence="8">Nm10</strain>
    </source>
</reference>
<accession>A0A1H2DRJ3</accession>
<dbReference type="GO" id="GO:0005886">
    <property type="term" value="C:plasma membrane"/>
    <property type="evidence" value="ECO:0007669"/>
    <property type="project" value="UniProtKB-SubCell"/>
</dbReference>
<dbReference type="InterPro" id="IPR029044">
    <property type="entry name" value="Nucleotide-diphossugar_trans"/>
</dbReference>
<evidence type="ECO:0000256" key="5">
    <source>
        <dbReference type="ARBA" id="ARBA00023136"/>
    </source>
</evidence>
<dbReference type="KEGG" id="nur:ATY38_07185"/>
<dbReference type="Pfam" id="PF00535">
    <property type="entry name" value="Glycos_transf_2"/>
    <property type="match status" value="1"/>
</dbReference>
<keyword evidence="4 7" id="KW-0808">Transferase</keyword>
<evidence type="ECO:0000313" key="7">
    <source>
        <dbReference type="EMBL" id="SDT84978.1"/>
    </source>
</evidence>
<comment type="subcellular location">
    <subcellularLocation>
        <location evidence="1">Cell membrane</location>
    </subcellularLocation>
</comment>
<keyword evidence="3" id="KW-0328">Glycosyltransferase</keyword>
<evidence type="ECO:0000256" key="3">
    <source>
        <dbReference type="ARBA" id="ARBA00022676"/>
    </source>
</evidence>
<dbReference type="SUPFAM" id="SSF53448">
    <property type="entry name" value="Nucleotide-diphospho-sugar transferases"/>
    <property type="match status" value="1"/>
</dbReference>
<sequence length="241" mass="26985">MHLSVIVPAFNEEQLILDCLNSIQESVSANSKPGFTYEIIVVDNNSTDKTAQLATQAGAIVVFEPINQIGRARNAGAAVATGDWLLFVDADSLLNVNMVADILQMIESRKYVGCGSVMHMPNLPWWGNAAMQLWTVLSITFRWASGALVVCRTDAFRDVGGFNQELFAADEIDLSQLLKKWGHKRGLKFTILTRHPLITSPRKVQLYTGREIAMQFFSVLFSPRKALQNKKKLPIWYDGRR</sequence>
<evidence type="ECO:0000256" key="1">
    <source>
        <dbReference type="ARBA" id="ARBA00004236"/>
    </source>
</evidence>